<evidence type="ECO:0000313" key="2">
    <source>
        <dbReference type="Proteomes" id="UP000671852"/>
    </source>
</evidence>
<organism evidence="1 2">
    <name type="scientific">Sulfurimonas aquatica</name>
    <dbReference type="NCBI Taxonomy" id="2672570"/>
    <lineage>
        <taxon>Bacteria</taxon>
        <taxon>Pseudomonadati</taxon>
        <taxon>Campylobacterota</taxon>
        <taxon>Epsilonproteobacteria</taxon>
        <taxon>Campylobacterales</taxon>
        <taxon>Sulfurimonadaceae</taxon>
        <taxon>Sulfurimonas</taxon>
    </lineage>
</organism>
<evidence type="ECO:0000313" key="1">
    <source>
        <dbReference type="EMBL" id="QSZ42656.1"/>
    </source>
</evidence>
<dbReference type="RefSeq" id="WP_207561467.1">
    <property type="nucleotide sequence ID" value="NZ_CP046072.1"/>
</dbReference>
<proteinExistence type="predicted"/>
<dbReference type="AlphaFoldDB" id="A0A975B1S1"/>
<reference evidence="1" key="2">
    <citation type="submission" date="2021-04" db="EMBL/GenBank/DDBJ databases">
        <title>Isolation and characterization of a novel species of the genus Sulfurimonas.</title>
        <authorList>
            <person name="Fukui M."/>
        </authorList>
    </citation>
    <scope>NUCLEOTIDE SEQUENCE</scope>
    <source>
        <strain evidence="1">H1576</strain>
    </source>
</reference>
<keyword evidence="2" id="KW-1185">Reference proteome</keyword>
<reference evidence="1" key="1">
    <citation type="submission" date="2019-11" db="EMBL/GenBank/DDBJ databases">
        <authorList>
            <person name="Kojima H."/>
        </authorList>
    </citation>
    <scope>NUCLEOTIDE SEQUENCE</scope>
    <source>
        <strain evidence="1">H1576</strain>
    </source>
</reference>
<protein>
    <submittedName>
        <fullName evidence="1">Uncharacterized protein</fullName>
    </submittedName>
</protein>
<accession>A0A975B1S1</accession>
<dbReference type="KEGG" id="saqt:GJV85_11225"/>
<sequence length="66" mass="7474">MNIQTQYSYEKIWTDTNEKDLLRIITEEVGDADPSGTLMYVKEAIKSGKTISVGSCKFKLKEKNAN</sequence>
<dbReference type="Proteomes" id="UP000671852">
    <property type="component" value="Chromosome"/>
</dbReference>
<dbReference type="EMBL" id="CP046072">
    <property type="protein sequence ID" value="QSZ42656.1"/>
    <property type="molecule type" value="Genomic_DNA"/>
</dbReference>
<name>A0A975B1S1_9BACT</name>
<gene>
    <name evidence="1" type="ORF">GJV85_11225</name>
</gene>